<protein>
    <submittedName>
        <fullName evidence="1">Uncharacterized protein</fullName>
    </submittedName>
</protein>
<reference evidence="2" key="1">
    <citation type="journal article" date="2017" name="Nat. Ecol. Evol.">
        <title>Genome expansion and lineage-specific genetic innovations in the forest pathogenic fungi Armillaria.</title>
        <authorList>
            <person name="Sipos G."/>
            <person name="Prasanna A.N."/>
            <person name="Walter M.C."/>
            <person name="O'Connor E."/>
            <person name="Balint B."/>
            <person name="Krizsan K."/>
            <person name="Kiss B."/>
            <person name="Hess J."/>
            <person name="Varga T."/>
            <person name="Slot J."/>
            <person name="Riley R."/>
            <person name="Boka B."/>
            <person name="Rigling D."/>
            <person name="Barry K."/>
            <person name="Lee J."/>
            <person name="Mihaltcheva S."/>
            <person name="LaButti K."/>
            <person name="Lipzen A."/>
            <person name="Waldron R."/>
            <person name="Moloney N.M."/>
            <person name="Sperisen C."/>
            <person name="Kredics L."/>
            <person name="Vagvoelgyi C."/>
            <person name="Patrignani A."/>
            <person name="Fitzpatrick D."/>
            <person name="Nagy I."/>
            <person name="Doyle S."/>
            <person name="Anderson J.B."/>
            <person name="Grigoriev I.V."/>
            <person name="Gueldener U."/>
            <person name="Muensterkoetter M."/>
            <person name="Nagy L.G."/>
        </authorList>
    </citation>
    <scope>NUCLEOTIDE SEQUENCE [LARGE SCALE GENOMIC DNA]</scope>
    <source>
        <strain evidence="2">Ar21-2</strain>
    </source>
</reference>
<gene>
    <name evidence="1" type="ORF">ARMGADRAFT_733865</name>
</gene>
<keyword evidence="2" id="KW-1185">Reference proteome</keyword>
<dbReference type="InParanoid" id="A0A2H3CHF7"/>
<proteinExistence type="predicted"/>
<dbReference type="Proteomes" id="UP000217790">
    <property type="component" value="Unassembled WGS sequence"/>
</dbReference>
<dbReference type="EMBL" id="KZ293717">
    <property type="protein sequence ID" value="PBK82475.1"/>
    <property type="molecule type" value="Genomic_DNA"/>
</dbReference>
<evidence type="ECO:0000313" key="1">
    <source>
        <dbReference type="EMBL" id="PBK82475.1"/>
    </source>
</evidence>
<evidence type="ECO:0000313" key="2">
    <source>
        <dbReference type="Proteomes" id="UP000217790"/>
    </source>
</evidence>
<dbReference type="AlphaFoldDB" id="A0A2H3CHF7"/>
<organism evidence="1 2">
    <name type="scientific">Armillaria gallica</name>
    <name type="common">Bulbous honey fungus</name>
    <name type="synonym">Armillaria bulbosa</name>
    <dbReference type="NCBI Taxonomy" id="47427"/>
    <lineage>
        <taxon>Eukaryota</taxon>
        <taxon>Fungi</taxon>
        <taxon>Dikarya</taxon>
        <taxon>Basidiomycota</taxon>
        <taxon>Agaricomycotina</taxon>
        <taxon>Agaricomycetes</taxon>
        <taxon>Agaricomycetidae</taxon>
        <taxon>Agaricales</taxon>
        <taxon>Marasmiineae</taxon>
        <taxon>Physalacriaceae</taxon>
        <taxon>Armillaria</taxon>
    </lineage>
</organism>
<name>A0A2H3CHF7_ARMGA</name>
<sequence>MVCCLRCTPQRVSTPREPQRMVRLSVTTSAPTRRSSPLPFQPSPLQHRAVQLIVVFATITCWRMRMSILFTFTYIHRPIIFSFQKDAGLQDLRSFSIESRMFIVGWYGPTSYSNTSSFALRPFLVCIQIMCFSSSNSDVQFAVSLSDEQSFFWANLYLFLPF</sequence>
<accession>A0A2H3CHF7</accession>